<dbReference type="SUPFAM" id="SSF53955">
    <property type="entry name" value="Lysozyme-like"/>
    <property type="match status" value="1"/>
</dbReference>
<name>A0A1U6ILC0_9SPHN</name>
<evidence type="ECO:0000256" key="2">
    <source>
        <dbReference type="ARBA" id="ARBA00009387"/>
    </source>
</evidence>
<sequence length="203" mass="21424">MDALKRILMATALVFAGPAWGQDVARWRPYVEEASARFGVPAAWIERVIAAESGGRTSLDGRPITSRAGAMGLMQLMPGTWADMRARLGLGNDPHAPRDNILAGGLYLRLMYDRFGYPGLFGAYNAGPARYAEHLAGRRALPGETRAYLAALGAASTRAPVEPLAWAPSSLFFALGRQTVAGQGANIAQGLFVALGAQGGAQP</sequence>
<dbReference type="AlphaFoldDB" id="A0A1U6ILC0"/>
<reference evidence="6" key="1">
    <citation type="submission" date="2017-02" db="EMBL/GenBank/DDBJ databases">
        <authorList>
            <person name="Varghese N."/>
            <person name="Submissions S."/>
        </authorList>
    </citation>
    <scope>NUCLEOTIDE SEQUENCE [LARGE SCALE GENOMIC DNA]</scope>
    <source>
        <strain evidence="6">SM117</strain>
    </source>
</reference>
<feature type="signal peptide" evidence="3">
    <location>
        <begin position="1"/>
        <end position="21"/>
    </location>
</feature>
<evidence type="ECO:0000259" key="4">
    <source>
        <dbReference type="Pfam" id="PF01464"/>
    </source>
</evidence>
<gene>
    <name evidence="5" type="ORF">SAMN06295987_108139</name>
</gene>
<protein>
    <submittedName>
        <fullName evidence="5">Transglycosylase SLT domain-containing protein</fullName>
    </submittedName>
</protein>
<evidence type="ECO:0000256" key="3">
    <source>
        <dbReference type="SAM" id="SignalP"/>
    </source>
</evidence>
<dbReference type="PANTHER" id="PTHR37423">
    <property type="entry name" value="SOLUBLE LYTIC MUREIN TRANSGLYCOSYLASE-RELATED"/>
    <property type="match status" value="1"/>
</dbReference>
<dbReference type="EMBL" id="FVZE01000008">
    <property type="protein sequence ID" value="SLK08787.1"/>
    <property type="molecule type" value="Genomic_DNA"/>
</dbReference>
<feature type="domain" description="Transglycosylase SLT" evidence="4">
    <location>
        <begin position="30"/>
        <end position="139"/>
    </location>
</feature>
<proteinExistence type="inferred from homology"/>
<comment type="similarity">
    <text evidence="1">Belongs to the transglycosylase Slt family.</text>
</comment>
<evidence type="ECO:0000256" key="1">
    <source>
        <dbReference type="ARBA" id="ARBA00007734"/>
    </source>
</evidence>
<dbReference type="PANTHER" id="PTHR37423:SF2">
    <property type="entry name" value="MEMBRANE-BOUND LYTIC MUREIN TRANSGLYCOSYLASE C"/>
    <property type="match status" value="1"/>
</dbReference>
<organism evidence="5 6">
    <name type="scientific">Novosphingobium mathurense</name>
    <dbReference type="NCBI Taxonomy" id="428990"/>
    <lineage>
        <taxon>Bacteria</taxon>
        <taxon>Pseudomonadati</taxon>
        <taxon>Pseudomonadota</taxon>
        <taxon>Alphaproteobacteria</taxon>
        <taxon>Sphingomonadales</taxon>
        <taxon>Sphingomonadaceae</taxon>
        <taxon>Novosphingobium</taxon>
    </lineage>
</organism>
<dbReference type="Gene3D" id="1.10.530.10">
    <property type="match status" value="1"/>
</dbReference>
<evidence type="ECO:0000313" key="6">
    <source>
        <dbReference type="Proteomes" id="UP000190989"/>
    </source>
</evidence>
<evidence type="ECO:0000313" key="5">
    <source>
        <dbReference type="EMBL" id="SLK08787.1"/>
    </source>
</evidence>
<dbReference type="InterPro" id="IPR008258">
    <property type="entry name" value="Transglycosylase_SLT_dom_1"/>
</dbReference>
<dbReference type="CDD" id="cd00254">
    <property type="entry name" value="LT-like"/>
    <property type="match status" value="1"/>
</dbReference>
<dbReference type="InterPro" id="IPR023346">
    <property type="entry name" value="Lysozyme-like_dom_sf"/>
</dbReference>
<dbReference type="STRING" id="428990.SAMN06295987_108139"/>
<comment type="similarity">
    <text evidence="2">Belongs to the virb1 family.</text>
</comment>
<dbReference type="Proteomes" id="UP000190989">
    <property type="component" value="Unassembled WGS sequence"/>
</dbReference>
<accession>A0A1U6ILC0</accession>
<keyword evidence="3" id="KW-0732">Signal</keyword>
<dbReference type="Pfam" id="PF01464">
    <property type="entry name" value="SLT"/>
    <property type="match status" value="1"/>
</dbReference>
<keyword evidence="6" id="KW-1185">Reference proteome</keyword>
<feature type="chain" id="PRO_5012640217" evidence="3">
    <location>
        <begin position="22"/>
        <end position="203"/>
    </location>
</feature>